<dbReference type="InterPro" id="IPR003004">
    <property type="entry name" value="GspF/PilC"/>
</dbReference>
<proteinExistence type="inferred from homology"/>
<dbReference type="OrthoDB" id="5508718at2"/>
<keyword evidence="6 7" id="KW-0472">Membrane</keyword>
<name>A0A517MDV0_9BACT</name>
<reference evidence="9 10" key="1">
    <citation type="submission" date="2019-02" db="EMBL/GenBank/DDBJ databases">
        <title>Deep-cultivation of Planctomycetes and their phenomic and genomic characterization uncovers novel biology.</title>
        <authorList>
            <person name="Wiegand S."/>
            <person name="Jogler M."/>
            <person name="Boedeker C."/>
            <person name="Pinto D."/>
            <person name="Vollmers J."/>
            <person name="Rivas-Marin E."/>
            <person name="Kohn T."/>
            <person name="Peeters S.H."/>
            <person name="Heuer A."/>
            <person name="Rast P."/>
            <person name="Oberbeckmann S."/>
            <person name="Bunk B."/>
            <person name="Jeske O."/>
            <person name="Meyerdierks A."/>
            <person name="Storesund J.E."/>
            <person name="Kallscheuer N."/>
            <person name="Luecker S."/>
            <person name="Lage O.M."/>
            <person name="Pohl T."/>
            <person name="Merkel B.J."/>
            <person name="Hornburger P."/>
            <person name="Mueller R.-W."/>
            <person name="Bruemmer F."/>
            <person name="Labrenz M."/>
            <person name="Spormann A.M."/>
            <person name="Op den Camp H."/>
            <person name="Overmann J."/>
            <person name="Amann R."/>
            <person name="Jetten M.S.M."/>
            <person name="Mascher T."/>
            <person name="Medema M.H."/>
            <person name="Devos D.P."/>
            <person name="Kaster A.-K."/>
            <person name="Ovreas L."/>
            <person name="Rohde M."/>
            <person name="Galperin M.Y."/>
            <person name="Jogler C."/>
        </authorList>
    </citation>
    <scope>NUCLEOTIDE SEQUENCE [LARGE SCALE GENOMIC DNA]</scope>
    <source>
        <strain evidence="9 10">FF011L</strain>
    </source>
</reference>
<sequence length="384" mass="42283">MASSLSKPKTIARGGSGLMYWIRKLQSIEVGPSSAAQGIRISASGQAHLMRMLLMLLQNGLSLPRSLTALAADRSVRRYKPALMRMKSSVEAGNTLSNSMARMPRTFSKMQTQQIAIGEQSGSLEHAMERVCEQLERSVQMRKRVIKKVSYPILILVAGFGLIIFMVTYVVPEFEGIYNSSGVDLPAVTQVVTGLSRLLLQYGWLLIITALGFIASLFVIRSQPKLAYWMDSVLLHVPLLGPWLRDVAVLQFAETTLSMVECGFVPVDAVQMSVGCVQNRAVRAAVQTVSRSCSRGEKLSTELARQPRLFPSTLCQLVSIGEQSGNFPKAISGTCIHLRERLESRMDATIGLIEPVLTIMLAVLIGAVVLSIYMPMFHMFEVME</sequence>
<evidence type="ECO:0000313" key="9">
    <source>
        <dbReference type="EMBL" id="QDS93058.1"/>
    </source>
</evidence>
<feature type="transmembrane region" description="Helical" evidence="7">
    <location>
        <begin position="151"/>
        <end position="171"/>
    </location>
</feature>
<dbReference type="PRINTS" id="PR00812">
    <property type="entry name" value="BCTERIALGSPF"/>
</dbReference>
<dbReference type="Proteomes" id="UP000320672">
    <property type="component" value="Chromosome"/>
</dbReference>
<dbReference type="PANTHER" id="PTHR30012">
    <property type="entry name" value="GENERAL SECRETION PATHWAY PROTEIN"/>
    <property type="match status" value="1"/>
</dbReference>
<accession>A0A517MDV0</accession>
<feature type="transmembrane region" description="Helical" evidence="7">
    <location>
        <begin position="348"/>
        <end position="374"/>
    </location>
</feature>
<feature type="domain" description="Type II secretion system protein GspF" evidence="8">
    <location>
        <begin position="50"/>
        <end position="172"/>
    </location>
</feature>
<evidence type="ECO:0000256" key="2">
    <source>
        <dbReference type="ARBA" id="ARBA00005745"/>
    </source>
</evidence>
<dbReference type="RefSeq" id="WP_145351208.1">
    <property type="nucleotide sequence ID" value="NZ_CP036262.1"/>
</dbReference>
<protein>
    <submittedName>
        <fullName evidence="9">Type II secretion system protein F</fullName>
    </submittedName>
</protein>
<keyword evidence="4 7" id="KW-0812">Transmembrane</keyword>
<dbReference type="Pfam" id="PF00482">
    <property type="entry name" value="T2SSF"/>
    <property type="match status" value="2"/>
</dbReference>
<evidence type="ECO:0000256" key="3">
    <source>
        <dbReference type="ARBA" id="ARBA00022475"/>
    </source>
</evidence>
<dbReference type="PANTHER" id="PTHR30012:SF0">
    <property type="entry name" value="TYPE II SECRETION SYSTEM PROTEIN F-RELATED"/>
    <property type="match status" value="1"/>
</dbReference>
<feature type="domain" description="Type II secretion system protein GspF" evidence="8">
    <location>
        <begin position="252"/>
        <end position="375"/>
    </location>
</feature>
<dbReference type="AlphaFoldDB" id="A0A517MDV0"/>
<dbReference type="Gene3D" id="1.20.81.30">
    <property type="entry name" value="Type II secretion system (T2SS), domain F"/>
    <property type="match status" value="2"/>
</dbReference>
<comment type="similarity">
    <text evidence="2">Belongs to the GSP F family.</text>
</comment>
<evidence type="ECO:0000256" key="6">
    <source>
        <dbReference type="ARBA" id="ARBA00023136"/>
    </source>
</evidence>
<evidence type="ECO:0000256" key="4">
    <source>
        <dbReference type="ARBA" id="ARBA00022692"/>
    </source>
</evidence>
<comment type="subcellular location">
    <subcellularLocation>
        <location evidence="1">Cell membrane</location>
        <topology evidence="1">Multi-pass membrane protein</topology>
    </subcellularLocation>
</comment>
<keyword evidence="5 7" id="KW-1133">Transmembrane helix</keyword>
<feature type="transmembrane region" description="Helical" evidence="7">
    <location>
        <begin position="202"/>
        <end position="220"/>
    </location>
</feature>
<evidence type="ECO:0000313" key="10">
    <source>
        <dbReference type="Proteomes" id="UP000320672"/>
    </source>
</evidence>
<dbReference type="GO" id="GO:0005886">
    <property type="term" value="C:plasma membrane"/>
    <property type="evidence" value="ECO:0007669"/>
    <property type="project" value="UniProtKB-SubCell"/>
</dbReference>
<evidence type="ECO:0000256" key="5">
    <source>
        <dbReference type="ARBA" id="ARBA00022989"/>
    </source>
</evidence>
<evidence type="ECO:0000256" key="7">
    <source>
        <dbReference type="SAM" id="Phobius"/>
    </source>
</evidence>
<gene>
    <name evidence="9" type="primary">epsF_2</name>
    <name evidence="9" type="ORF">FF011L_18130</name>
</gene>
<dbReference type="EMBL" id="CP036262">
    <property type="protein sequence ID" value="QDS93058.1"/>
    <property type="molecule type" value="Genomic_DNA"/>
</dbReference>
<evidence type="ECO:0000256" key="1">
    <source>
        <dbReference type="ARBA" id="ARBA00004651"/>
    </source>
</evidence>
<dbReference type="InterPro" id="IPR018076">
    <property type="entry name" value="T2SS_GspF_dom"/>
</dbReference>
<evidence type="ECO:0000259" key="8">
    <source>
        <dbReference type="Pfam" id="PF00482"/>
    </source>
</evidence>
<keyword evidence="10" id="KW-1185">Reference proteome</keyword>
<dbReference type="InterPro" id="IPR042094">
    <property type="entry name" value="T2SS_GspF_sf"/>
</dbReference>
<dbReference type="KEGG" id="rml:FF011L_18130"/>
<keyword evidence="3" id="KW-1003">Cell membrane</keyword>
<organism evidence="9 10">
    <name type="scientific">Roseimaritima multifibrata</name>
    <dbReference type="NCBI Taxonomy" id="1930274"/>
    <lineage>
        <taxon>Bacteria</taxon>
        <taxon>Pseudomonadati</taxon>
        <taxon>Planctomycetota</taxon>
        <taxon>Planctomycetia</taxon>
        <taxon>Pirellulales</taxon>
        <taxon>Pirellulaceae</taxon>
        <taxon>Roseimaritima</taxon>
    </lineage>
</organism>